<evidence type="ECO:0000256" key="6">
    <source>
        <dbReference type="ARBA" id="ARBA00023014"/>
    </source>
</evidence>
<dbReference type="Gene3D" id="3.30.70.20">
    <property type="match status" value="2"/>
</dbReference>
<dbReference type="InterPro" id="IPR051555">
    <property type="entry name" value="FDH_Electron_Transfer_Unit"/>
</dbReference>
<keyword evidence="11" id="KW-1185">Reference proteome</keyword>
<feature type="chain" id="PRO_5003941376" evidence="8">
    <location>
        <begin position="35"/>
        <end position="357"/>
    </location>
</feature>
<evidence type="ECO:0000256" key="4">
    <source>
        <dbReference type="ARBA" id="ARBA00022737"/>
    </source>
</evidence>
<feature type="domain" description="4Fe-4S ferredoxin-type" evidence="9">
    <location>
        <begin position="154"/>
        <end position="183"/>
    </location>
</feature>
<dbReference type="InterPro" id="IPR017896">
    <property type="entry name" value="4Fe4S_Fe-S-bd"/>
</dbReference>
<evidence type="ECO:0000313" key="11">
    <source>
        <dbReference type="Proteomes" id="UP000010797"/>
    </source>
</evidence>
<comment type="subcellular location">
    <subcellularLocation>
        <location evidence="1">Cell envelope</location>
    </subcellularLocation>
</comment>
<keyword evidence="3" id="KW-0479">Metal-binding</keyword>
<dbReference type="HOGENOM" id="CLU_043374_0_1_9"/>
<dbReference type="CDD" id="cd16368">
    <property type="entry name" value="DMSOR_beta_like"/>
    <property type="match status" value="1"/>
</dbReference>
<dbReference type="SUPFAM" id="SSF54862">
    <property type="entry name" value="4Fe-4S ferredoxins"/>
    <property type="match status" value="1"/>
</dbReference>
<dbReference type="EMBL" id="CP003344">
    <property type="protein sequence ID" value="AGA70504.1"/>
    <property type="molecule type" value="Genomic_DNA"/>
</dbReference>
<dbReference type="GO" id="GO:0030313">
    <property type="term" value="C:cell envelope"/>
    <property type="evidence" value="ECO:0007669"/>
    <property type="project" value="UniProtKB-SubCell"/>
</dbReference>
<dbReference type="KEGG" id="ddl:Desdi_3103"/>
<dbReference type="PANTHER" id="PTHR43545:SF4">
    <property type="entry name" value="IRON-SULFUR PROTEIN"/>
    <property type="match status" value="1"/>
</dbReference>
<keyword evidence="5" id="KW-0408">Iron</keyword>
<dbReference type="AlphaFoldDB" id="L0F9N3"/>
<dbReference type="InterPro" id="IPR019546">
    <property type="entry name" value="TAT_signal_bac_arc"/>
</dbReference>
<sequence length="357" mass="38954">MKNKISRRAFLKRTSAASLLGALAATGFSPSVQASELTNEKLGTLIDLTQCDGCKGRPTPLCVTACRQHNQNRFPEPQKPLKMYWPQKKVEDWSGKRELTSRLTPYNWTFVDNVKVEHNGLEHDVHVPRRCMHCDNPTCLKLCPFSAITKESTGAVSIDDEICFGGAKCRDVCPWGIPQRQAGVGLYLQIAPDLAGGGVMYKCDLCSDLLAVGKQPACVQACPQGALTIGPREEIKALAHKKAQEIGGYVYGDQENGGTATLYVSSVPFDKIDKAIKADKKEKKDTSPGRPGMPVKVDNYLESEKGLFHSAIIAPFAGAAAAGITAYRTLKGKPIKDITSSPVNLREEEEEHDHNEN</sequence>
<evidence type="ECO:0000259" key="9">
    <source>
        <dbReference type="PROSITE" id="PS51379"/>
    </source>
</evidence>
<keyword evidence="2" id="KW-0004">4Fe-4S</keyword>
<dbReference type="PROSITE" id="PS51379">
    <property type="entry name" value="4FE4S_FER_2"/>
    <property type="match status" value="2"/>
</dbReference>
<evidence type="ECO:0000256" key="5">
    <source>
        <dbReference type="ARBA" id="ARBA00023004"/>
    </source>
</evidence>
<evidence type="ECO:0000256" key="1">
    <source>
        <dbReference type="ARBA" id="ARBA00004196"/>
    </source>
</evidence>
<feature type="signal peptide" evidence="8">
    <location>
        <begin position="1"/>
        <end position="34"/>
    </location>
</feature>
<evidence type="ECO:0000256" key="2">
    <source>
        <dbReference type="ARBA" id="ARBA00022485"/>
    </source>
</evidence>
<keyword evidence="8" id="KW-0732">Signal</keyword>
<dbReference type="RefSeq" id="WP_015263465.1">
    <property type="nucleotide sequence ID" value="NC_019903.1"/>
</dbReference>
<dbReference type="Pfam" id="PF13247">
    <property type="entry name" value="Fer4_11"/>
    <property type="match status" value="1"/>
</dbReference>
<evidence type="ECO:0000313" key="10">
    <source>
        <dbReference type="EMBL" id="AGA70504.1"/>
    </source>
</evidence>
<dbReference type="InterPro" id="IPR006311">
    <property type="entry name" value="TAT_signal"/>
</dbReference>
<organism evidence="10 11">
    <name type="scientific">Desulfitobacterium dichloroeliminans (strain LMG P-21439 / DCA1)</name>
    <dbReference type="NCBI Taxonomy" id="871963"/>
    <lineage>
        <taxon>Bacteria</taxon>
        <taxon>Bacillati</taxon>
        <taxon>Bacillota</taxon>
        <taxon>Clostridia</taxon>
        <taxon>Eubacteriales</taxon>
        <taxon>Desulfitobacteriaceae</taxon>
        <taxon>Desulfitobacterium</taxon>
    </lineage>
</organism>
<proteinExistence type="predicted"/>
<dbReference type="OrthoDB" id="9810688at2"/>
<feature type="domain" description="4Fe-4S ferredoxin-type" evidence="9">
    <location>
        <begin position="122"/>
        <end position="153"/>
    </location>
</feature>
<dbReference type="GO" id="GO:0046872">
    <property type="term" value="F:metal ion binding"/>
    <property type="evidence" value="ECO:0007669"/>
    <property type="project" value="UniProtKB-KW"/>
</dbReference>
<accession>L0F9N3</accession>
<dbReference type="NCBIfam" id="TIGR01409">
    <property type="entry name" value="TAT_signal_seq"/>
    <property type="match status" value="1"/>
</dbReference>
<evidence type="ECO:0000256" key="7">
    <source>
        <dbReference type="SAM" id="MobiDB-lite"/>
    </source>
</evidence>
<gene>
    <name evidence="10" type="ordered locus">Desdi_3103</name>
</gene>
<dbReference type="GO" id="GO:0051539">
    <property type="term" value="F:4 iron, 4 sulfur cluster binding"/>
    <property type="evidence" value="ECO:0007669"/>
    <property type="project" value="UniProtKB-KW"/>
</dbReference>
<dbReference type="PANTHER" id="PTHR43545">
    <property type="entry name" value="FORMATE DEHYDROGENASE, NITRATE-INDUCIBLE, IRON-SULFUR SUBUNIT"/>
    <property type="match status" value="1"/>
</dbReference>
<keyword evidence="6" id="KW-0411">Iron-sulfur</keyword>
<feature type="region of interest" description="Disordered" evidence="7">
    <location>
        <begin position="335"/>
        <end position="357"/>
    </location>
</feature>
<dbReference type="PROSITE" id="PS51318">
    <property type="entry name" value="TAT"/>
    <property type="match status" value="1"/>
</dbReference>
<name>L0F9N3_DESDL</name>
<keyword evidence="4" id="KW-0677">Repeat</keyword>
<evidence type="ECO:0000256" key="8">
    <source>
        <dbReference type="SAM" id="SignalP"/>
    </source>
</evidence>
<dbReference type="STRING" id="871963.Desdi_3103"/>
<protein>
    <submittedName>
        <fullName evidence="10">Fe-S-cluster-containing hydrogenase subunit</fullName>
    </submittedName>
</protein>
<reference evidence="11" key="1">
    <citation type="submission" date="2012-02" db="EMBL/GenBank/DDBJ databases">
        <title>Complete sequence of Desulfitobacterium dichloroeliminans LMG P-21439.</title>
        <authorList>
            <person name="Lucas S."/>
            <person name="Han J."/>
            <person name="Lapidus A."/>
            <person name="Cheng J.-F."/>
            <person name="Goodwin L."/>
            <person name="Pitluck S."/>
            <person name="Peters L."/>
            <person name="Ovchinnikova G."/>
            <person name="Teshima H."/>
            <person name="Detter J.C."/>
            <person name="Han C."/>
            <person name="Tapia R."/>
            <person name="Land M."/>
            <person name="Hauser L."/>
            <person name="Kyrpides N."/>
            <person name="Ivanova N."/>
            <person name="Pagani I."/>
            <person name="Kruse T."/>
            <person name="de Vos W.M."/>
            <person name="Boon N."/>
            <person name="Smidt H."/>
            <person name="Woyke T."/>
        </authorList>
    </citation>
    <scope>NUCLEOTIDE SEQUENCE [LARGE SCALE GENOMIC DNA]</scope>
    <source>
        <strain evidence="11">LMG P-21439 / DCA1</strain>
    </source>
</reference>
<dbReference type="Proteomes" id="UP000010797">
    <property type="component" value="Chromosome"/>
</dbReference>
<evidence type="ECO:0000256" key="3">
    <source>
        <dbReference type="ARBA" id="ARBA00022723"/>
    </source>
</evidence>
<dbReference type="eggNOG" id="COG0437">
    <property type="taxonomic scope" value="Bacteria"/>
</dbReference>